<evidence type="ECO:0000313" key="3">
    <source>
        <dbReference type="Proteomes" id="UP000011612"/>
    </source>
</evidence>
<organism evidence="2 3">
    <name type="scientific">Haloferax elongans ATCC BAA-1513</name>
    <dbReference type="NCBI Taxonomy" id="1230453"/>
    <lineage>
        <taxon>Archaea</taxon>
        <taxon>Methanobacteriati</taxon>
        <taxon>Methanobacteriota</taxon>
        <taxon>Stenosarchaea group</taxon>
        <taxon>Halobacteria</taxon>
        <taxon>Halobacteriales</taxon>
        <taxon>Haloferacaceae</taxon>
        <taxon>Haloferax</taxon>
    </lineage>
</organism>
<evidence type="ECO:0000313" key="2">
    <source>
        <dbReference type="EMBL" id="ELZ88486.1"/>
    </source>
</evidence>
<protein>
    <submittedName>
        <fullName evidence="2">Uncharacterized protein</fullName>
    </submittedName>
</protein>
<dbReference type="STRING" id="1230453.C453_01440"/>
<accession>M0HVH9</accession>
<dbReference type="EMBL" id="AOLK01000006">
    <property type="protein sequence ID" value="ELZ88486.1"/>
    <property type="molecule type" value="Genomic_DNA"/>
</dbReference>
<reference evidence="2 3" key="1">
    <citation type="journal article" date="2014" name="PLoS Genet.">
        <title>Phylogenetically driven sequencing of extremely halophilic archaea reveals strategies for static and dynamic osmo-response.</title>
        <authorList>
            <person name="Becker E.A."/>
            <person name="Seitzer P.M."/>
            <person name="Tritt A."/>
            <person name="Larsen D."/>
            <person name="Krusor M."/>
            <person name="Yao A.I."/>
            <person name="Wu D."/>
            <person name="Madern D."/>
            <person name="Eisen J.A."/>
            <person name="Darling A.E."/>
            <person name="Facciotti M.T."/>
        </authorList>
    </citation>
    <scope>NUCLEOTIDE SEQUENCE [LARGE SCALE GENOMIC DNA]</scope>
    <source>
        <strain evidence="2 3">ATCC BAA-1513</strain>
    </source>
</reference>
<comment type="caution">
    <text evidence="2">The sequence shown here is derived from an EMBL/GenBank/DDBJ whole genome shotgun (WGS) entry which is preliminary data.</text>
</comment>
<dbReference type="OrthoDB" id="350160at2157"/>
<dbReference type="Proteomes" id="UP000011612">
    <property type="component" value="Unassembled WGS sequence"/>
</dbReference>
<sequence>MAVFKEYSPGYKKDGYYVHISIPGADHPIPLQTPDEIADFYLSTGYAAGDQVPDQLVWALYELDLHWTGKGGISRSSASKPDGESAPELAPEDVERIQQYVDSYTGEYAEDLERLVGRLEVSTESITNPDFDLQEVFDRTPPVNFSTVSEEFTRDSKQRIQKWLPSMVMDEEDRKAVDERLAGEGFGKSPHDHLIDLLQTPDYESILDSHAAHPWTVSSITVREDTVVGSTEDPDQPILTAMYDEEQLSVGNVLSFTVQDLRLYQTPVDFELAVVTSTTEKIAVAISEGEIVDFTVTPGSSDSGRFDDDEISDFATEYTDASEKTVTHSLAISFVHLLPEMLEYCNAIPDYEMASTDPGTDFYEIVF</sequence>
<gene>
    <name evidence="2" type="ORF">C453_01440</name>
</gene>
<evidence type="ECO:0000256" key="1">
    <source>
        <dbReference type="SAM" id="MobiDB-lite"/>
    </source>
</evidence>
<keyword evidence="3" id="KW-1185">Reference proteome</keyword>
<proteinExistence type="predicted"/>
<dbReference type="AlphaFoldDB" id="M0HVH9"/>
<dbReference type="PATRIC" id="fig|1230453.4.peg.254"/>
<feature type="region of interest" description="Disordered" evidence="1">
    <location>
        <begin position="72"/>
        <end position="91"/>
    </location>
</feature>
<name>M0HVH9_HALEO</name>